<accession>A0A6H5GGN8</accession>
<sequence>MKMSDTATKETAISRLGRFALAISTFNFHRILKAGKLFWAARIILPYEVLKDKIASGTCTKKPNSLVNLPKSHTKSEIKTESGAELVFARYWDDSEHVQEENRWRNLDKTNANVFTNVKYYCGYPGRPGDRVFLFSNAKNPEKDDFNCVHKNAGVKMGQHFQALLIGASLISVVLARSKIGEPVLYCQVTTGLHTLQKGKLTFFKSSDTSASFSSFWPISNRRLATRIAHLMQIGAGGGINEKYRC</sequence>
<reference evidence="1 2" key="1">
    <citation type="submission" date="2020-02" db="EMBL/GenBank/DDBJ databases">
        <authorList>
            <person name="Ferguson B K."/>
        </authorList>
    </citation>
    <scope>NUCLEOTIDE SEQUENCE [LARGE SCALE GENOMIC DNA]</scope>
</reference>
<dbReference type="Proteomes" id="UP000479000">
    <property type="component" value="Unassembled WGS sequence"/>
</dbReference>
<protein>
    <submittedName>
        <fullName evidence="1">Uncharacterized protein</fullName>
    </submittedName>
</protein>
<keyword evidence="2" id="KW-1185">Reference proteome</keyword>
<gene>
    <name evidence="1" type="ORF">NTEN_LOCUS6988</name>
</gene>
<proteinExistence type="predicted"/>
<name>A0A6H5GGN8_9HEMI</name>
<organism evidence="1 2">
    <name type="scientific">Nesidiocoris tenuis</name>
    <dbReference type="NCBI Taxonomy" id="355587"/>
    <lineage>
        <taxon>Eukaryota</taxon>
        <taxon>Metazoa</taxon>
        <taxon>Ecdysozoa</taxon>
        <taxon>Arthropoda</taxon>
        <taxon>Hexapoda</taxon>
        <taxon>Insecta</taxon>
        <taxon>Pterygota</taxon>
        <taxon>Neoptera</taxon>
        <taxon>Paraneoptera</taxon>
        <taxon>Hemiptera</taxon>
        <taxon>Heteroptera</taxon>
        <taxon>Panheteroptera</taxon>
        <taxon>Cimicomorpha</taxon>
        <taxon>Miridae</taxon>
        <taxon>Dicyphina</taxon>
        <taxon>Nesidiocoris</taxon>
    </lineage>
</organism>
<dbReference type="EMBL" id="CADCXU010010442">
    <property type="protein sequence ID" value="CAB0001201.1"/>
    <property type="molecule type" value="Genomic_DNA"/>
</dbReference>
<evidence type="ECO:0000313" key="1">
    <source>
        <dbReference type="EMBL" id="CAB0001201.1"/>
    </source>
</evidence>
<dbReference type="AlphaFoldDB" id="A0A6H5GGN8"/>
<evidence type="ECO:0000313" key="2">
    <source>
        <dbReference type="Proteomes" id="UP000479000"/>
    </source>
</evidence>